<dbReference type="PANTHER" id="PTHR34107">
    <property type="entry name" value="SLL0198 PROTEIN-RELATED"/>
    <property type="match status" value="1"/>
</dbReference>
<reference evidence="2 3" key="1">
    <citation type="journal article" date="2019" name="Genome Biol. Evol.">
        <title>Day and night: Metabolic profiles and evolutionary relationships of six axenic non-marine cyanobacteria.</title>
        <authorList>
            <person name="Will S.E."/>
            <person name="Henke P."/>
            <person name="Boedeker C."/>
            <person name="Huang S."/>
            <person name="Brinkmann H."/>
            <person name="Rohde M."/>
            <person name="Jarek M."/>
            <person name="Friedl T."/>
            <person name="Seufert S."/>
            <person name="Schumacher M."/>
            <person name="Overmann J."/>
            <person name="Neumann-Schaal M."/>
            <person name="Petersen J."/>
        </authorList>
    </citation>
    <scope>NUCLEOTIDE SEQUENCE [LARGE SCALE GENOMIC DNA]</scope>
    <source>
        <strain evidence="2 3">SAG 1403-4b</strain>
    </source>
</reference>
<dbReference type="RefSeq" id="WP_127051776.1">
    <property type="nucleotide sequence ID" value="NZ_RSCM01000001.1"/>
</dbReference>
<dbReference type="Gene3D" id="3.90.1570.10">
    <property type="entry name" value="tt1808, chain A"/>
    <property type="match status" value="1"/>
</dbReference>
<proteinExistence type="predicted"/>
<gene>
    <name evidence="2" type="ORF">DSM107003_01610</name>
</gene>
<dbReference type="InterPro" id="IPR011335">
    <property type="entry name" value="Restrct_endonuc-II-like"/>
</dbReference>
<evidence type="ECO:0000313" key="3">
    <source>
        <dbReference type="Proteomes" id="UP000276103"/>
    </source>
</evidence>
<dbReference type="InterPro" id="IPR008538">
    <property type="entry name" value="Uma2"/>
</dbReference>
<name>A0A433V0H3_ANAVA</name>
<dbReference type="Pfam" id="PF05685">
    <property type="entry name" value="Uma2"/>
    <property type="match status" value="1"/>
</dbReference>
<dbReference type="OrthoDB" id="461333at2"/>
<organism evidence="2 3">
    <name type="scientific">Trichormus variabilis SAG 1403-4b</name>
    <dbReference type="NCBI Taxonomy" id="447716"/>
    <lineage>
        <taxon>Bacteria</taxon>
        <taxon>Bacillati</taxon>
        <taxon>Cyanobacteriota</taxon>
        <taxon>Cyanophyceae</taxon>
        <taxon>Nostocales</taxon>
        <taxon>Nostocaceae</taxon>
        <taxon>Trichormus</taxon>
    </lineage>
</organism>
<keyword evidence="3" id="KW-1185">Reference proteome</keyword>
<sequence>MTIASECKITLDEFLKLPETKPASEFINGEIIQKPMPQGEHSRLQIKLCTTINQVAETQKIAYAFPELRCTFGGDTVVPDIAVFRWERIPKTASGKIVNRFEIHPDWVIEILSPDQQQKKVLAKLLHCCRNGTELGWLINSEEESILAVFPGQKIELYEGDDKLPILEGIELELTVKEVFAWLSFG</sequence>
<dbReference type="EMBL" id="RSCM01000001">
    <property type="protein sequence ID" value="RUS99577.1"/>
    <property type="molecule type" value="Genomic_DNA"/>
</dbReference>
<accession>A0A433V0H3</accession>
<evidence type="ECO:0000313" key="2">
    <source>
        <dbReference type="EMBL" id="RUS99577.1"/>
    </source>
</evidence>
<dbReference type="InterPro" id="IPR012296">
    <property type="entry name" value="Nuclease_put_TT1808"/>
</dbReference>
<dbReference type="AlphaFoldDB" id="A0A433V0H3"/>
<dbReference type="CDD" id="cd06260">
    <property type="entry name" value="DUF820-like"/>
    <property type="match status" value="1"/>
</dbReference>
<dbReference type="SUPFAM" id="SSF52980">
    <property type="entry name" value="Restriction endonuclease-like"/>
    <property type="match status" value="1"/>
</dbReference>
<evidence type="ECO:0000259" key="1">
    <source>
        <dbReference type="Pfam" id="PF05685"/>
    </source>
</evidence>
<comment type="caution">
    <text evidence="2">The sequence shown here is derived from an EMBL/GenBank/DDBJ whole genome shotgun (WGS) entry which is preliminary data.</text>
</comment>
<feature type="domain" description="Putative restriction endonuclease" evidence="1">
    <location>
        <begin position="11"/>
        <end position="176"/>
    </location>
</feature>
<protein>
    <recommendedName>
        <fullName evidence="1">Putative restriction endonuclease domain-containing protein</fullName>
    </recommendedName>
</protein>
<dbReference type="Proteomes" id="UP000276103">
    <property type="component" value="Unassembled WGS sequence"/>
</dbReference>
<dbReference type="PANTHER" id="PTHR34107:SF5">
    <property type="entry name" value="SLL1355 PROTEIN"/>
    <property type="match status" value="1"/>
</dbReference>